<dbReference type="PROSITE" id="PS50893">
    <property type="entry name" value="ABC_TRANSPORTER_2"/>
    <property type="match status" value="1"/>
</dbReference>
<dbReference type="Gene3D" id="3.40.190.10">
    <property type="entry name" value="Periplasmic binding protein-like II"/>
    <property type="match status" value="2"/>
</dbReference>
<dbReference type="InterPro" id="IPR044527">
    <property type="entry name" value="NrtA/CpmA_ABC-bd_dom"/>
</dbReference>
<dbReference type="GO" id="GO:0015112">
    <property type="term" value="F:nitrate transmembrane transporter activity"/>
    <property type="evidence" value="ECO:0007669"/>
    <property type="project" value="InterPro"/>
</dbReference>
<dbReference type="SMART" id="SM00382">
    <property type="entry name" value="AAA"/>
    <property type="match status" value="1"/>
</dbReference>
<dbReference type="InterPro" id="IPR050166">
    <property type="entry name" value="ABC_transporter_ATP-bind"/>
</dbReference>
<dbReference type="CDD" id="cd03293">
    <property type="entry name" value="ABC_NrtD_SsuB_transporters"/>
    <property type="match status" value="1"/>
</dbReference>
<dbReference type="SMR" id="A0A0H3K0D6"/>
<dbReference type="InterPro" id="IPR027417">
    <property type="entry name" value="P-loop_NTPase"/>
</dbReference>
<dbReference type="InterPro" id="IPR003593">
    <property type="entry name" value="AAA+_ATPase"/>
</dbReference>
<evidence type="ECO:0000256" key="10">
    <source>
        <dbReference type="ARBA" id="ARBA00023136"/>
    </source>
</evidence>
<dbReference type="GO" id="GO:0005524">
    <property type="term" value="F:ATP binding"/>
    <property type="evidence" value="ECO:0007669"/>
    <property type="project" value="UniProtKB-KW"/>
</dbReference>
<keyword evidence="7 12" id="KW-0067">ATP-binding</keyword>
<evidence type="ECO:0000256" key="4">
    <source>
        <dbReference type="ARBA" id="ARBA00022475"/>
    </source>
</evidence>
<proteinExistence type="inferred from homology"/>
<dbReference type="NCBIfam" id="TIGR01184">
    <property type="entry name" value="ntrCD"/>
    <property type="match status" value="1"/>
</dbReference>
<dbReference type="PROSITE" id="PS00211">
    <property type="entry name" value="ABC_TRANSPORTER_1"/>
    <property type="match status" value="1"/>
</dbReference>
<dbReference type="eggNOG" id="COG0715">
    <property type="taxonomic scope" value="Bacteria"/>
</dbReference>
<dbReference type="InterPro" id="IPR005890">
    <property type="entry name" value="NO3_transporter_ATP-bd-like"/>
</dbReference>
<dbReference type="KEGG" id="syc:syc0313_d"/>
<protein>
    <submittedName>
        <fullName evidence="12">ABC-type nitrate/nitrite transport system ATP-binding protein</fullName>
    </submittedName>
</protein>
<dbReference type="InterPro" id="IPR017871">
    <property type="entry name" value="ABC_transporter-like_CS"/>
</dbReference>
<dbReference type="GO" id="GO:0016887">
    <property type="term" value="F:ATP hydrolysis activity"/>
    <property type="evidence" value="ECO:0007669"/>
    <property type="project" value="InterPro"/>
</dbReference>
<dbReference type="EMBL" id="AP008231">
    <property type="protein sequence ID" value="BAD78503.1"/>
    <property type="molecule type" value="Genomic_DNA"/>
</dbReference>
<dbReference type="InterPro" id="IPR003439">
    <property type="entry name" value="ABC_transporter-like_ATP-bd"/>
</dbReference>
<evidence type="ECO:0000256" key="2">
    <source>
        <dbReference type="ARBA" id="ARBA00009440"/>
    </source>
</evidence>
<evidence type="ECO:0000256" key="8">
    <source>
        <dbReference type="ARBA" id="ARBA00022967"/>
    </source>
</evidence>
<evidence type="ECO:0000313" key="13">
    <source>
        <dbReference type="Proteomes" id="UP000001175"/>
    </source>
</evidence>
<dbReference type="Pfam" id="PF13379">
    <property type="entry name" value="NMT1_2"/>
    <property type="match status" value="1"/>
</dbReference>
<keyword evidence="8" id="KW-1278">Translocase</keyword>
<dbReference type="PANTHER" id="PTHR42788:SF7">
    <property type="entry name" value="NITRATE ABC TRANSPORTER ATP-BINDING PROTEIN"/>
    <property type="match status" value="1"/>
</dbReference>
<name>A0A0H3K0D6_SYNP6</name>
<dbReference type="Pfam" id="PF00005">
    <property type="entry name" value="ABC_tran"/>
    <property type="match status" value="1"/>
</dbReference>
<dbReference type="eggNOG" id="COG1116">
    <property type="taxonomic scope" value="Bacteria"/>
</dbReference>
<keyword evidence="4" id="KW-1003">Cell membrane</keyword>
<dbReference type="Gene3D" id="3.40.50.300">
    <property type="entry name" value="P-loop containing nucleotide triphosphate hydrolases"/>
    <property type="match status" value="1"/>
</dbReference>
<keyword evidence="9" id="KW-0406">Ion transport</keyword>
<evidence type="ECO:0000256" key="7">
    <source>
        <dbReference type="ARBA" id="ARBA00022840"/>
    </source>
</evidence>
<dbReference type="SUPFAM" id="SSF52540">
    <property type="entry name" value="P-loop containing nucleoside triphosphate hydrolases"/>
    <property type="match status" value="1"/>
</dbReference>
<dbReference type="GO" id="GO:0006811">
    <property type="term" value="P:monoatomic ion transport"/>
    <property type="evidence" value="ECO:0007669"/>
    <property type="project" value="UniProtKB-KW"/>
</dbReference>
<evidence type="ECO:0000313" key="12">
    <source>
        <dbReference type="EMBL" id="BAD78503.1"/>
    </source>
</evidence>
<evidence type="ECO:0000256" key="3">
    <source>
        <dbReference type="ARBA" id="ARBA00022448"/>
    </source>
</evidence>
<organism evidence="12 13">
    <name type="scientific">Synechococcus sp. (strain ATCC 27144 / PCC 6301 / SAUG 1402/1)</name>
    <name type="common">Anacystis nidulans</name>
    <dbReference type="NCBI Taxonomy" id="269084"/>
    <lineage>
        <taxon>Bacteria</taxon>
        <taxon>Bacillati</taxon>
        <taxon>Cyanobacteriota</taxon>
        <taxon>Cyanophyceae</taxon>
        <taxon>Synechococcales</taxon>
        <taxon>Synechococcaceae</taxon>
        <taxon>Synechococcus</taxon>
    </lineage>
</organism>
<evidence type="ECO:0000256" key="5">
    <source>
        <dbReference type="ARBA" id="ARBA00022519"/>
    </source>
</evidence>
<gene>
    <name evidence="12" type="primary">nrtC</name>
    <name evidence="12" type="ordered locus">syc0313_d</name>
</gene>
<evidence type="ECO:0000256" key="1">
    <source>
        <dbReference type="ARBA" id="ARBA00004417"/>
    </source>
</evidence>
<evidence type="ECO:0000256" key="9">
    <source>
        <dbReference type="ARBA" id="ARBA00023065"/>
    </source>
</evidence>
<comment type="subcellular location">
    <subcellularLocation>
        <location evidence="1">Cell inner membrane</location>
        <topology evidence="1">Peripheral membrane protein</topology>
    </subcellularLocation>
</comment>
<dbReference type="GO" id="GO:0005886">
    <property type="term" value="C:plasma membrane"/>
    <property type="evidence" value="ECO:0007669"/>
    <property type="project" value="UniProtKB-SubCell"/>
</dbReference>
<dbReference type="CDD" id="cd13553">
    <property type="entry name" value="PBP2_NrtA_CpmA_like"/>
    <property type="match status" value="1"/>
</dbReference>
<keyword evidence="3" id="KW-0813">Transport</keyword>
<dbReference type="PANTHER" id="PTHR42788">
    <property type="entry name" value="TAURINE IMPORT ATP-BINDING PROTEIN-RELATED"/>
    <property type="match status" value="1"/>
</dbReference>
<dbReference type="Proteomes" id="UP000001175">
    <property type="component" value="Chromosome"/>
</dbReference>
<evidence type="ECO:0000259" key="11">
    <source>
        <dbReference type="PROSITE" id="PS50893"/>
    </source>
</evidence>
<reference evidence="12 13" key="1">
    <citation type="journal article" date="2007" name="Photosyn. Res.">
        <title>Complete nucleotide sequence of the freshwater unicellular cyanobacterium Synechococcus elongatus PCC 6301 chromosome: gene content and organization.</title>
        <authorList>
            <person name="Sugita C."/>
            <person name="Ogata K."/>
            <person name="Shikata M."/>
            <person name="Jikuya H."/>
            <person name="Takano J."/>
            <person name="Furumichi M."/>
            <person name="Kanehisa M."/>
            <person name="Omata T."/>
            <person name="Sugiura M."/>
            <person name="Sugita M."/>
        </authorList>
    </citation>
    <scope>NUCLEOTIDE SEQUENCE [LARGE SCALE GENOMIC DNA]</scope>
    <source>
        <strain evidence="13">ATCC 27144 / PCC 6301 / SAUG 1402/1</strain>
    </source>
</reference>
<feature type="domain" description="ABC transporter" evidence="11">
    <location>
        <begin position="5"/>
        <end position="239"/>
    </location>
</feature>
<dbReference type="GeneID" id="72430097"/>
<keyword evidence="5" id="KW-0997">Cell inner membrane</keyword>
<dbReference type="AlphaFoldDB" id="A0A0H3K0D6"/>
<sequence length="659" mass="72346">MSVFLAVDHVHQVFDLPGGGQYIALKDVSLNIRPGEFISLIGHSGCGKSTLLNLIAGLAQPSSGGIILEGRQVTEPGPDRMVVFQNYSLLPWRTVRQNIALAVDSVLHDRNRTERRTIIEETIDLVGLRAAADKYPHEISGGMKQRVAIARGLAIRPKLLLLDEPFGALDALTRGNLQEQLMRICQEAGVTAVMVTHDVDEALLLSDRVVMLTNGPAAQIGQILEVDFPRPRQRLEMMETPHYYDLRNELINFLQQQRRAKRRAKAAAPAPAVAASQQKTVRLGFLPGNDCAPLAIAQELGLFQDLGLSVELQSFLTWEALEDSIRLGQLEGALMMAAQPLAMTMGLGGHRPFAIATPLTVSRNGGAIALSRRYLNAGVRSLEDLCQFLAATPQRLRLAIPDPIAMPALLLRYWLASAGLNPEQDVELVGMSPYEMVEALKAGDIDGFAAGEMRIALAVQAGAAYVLATDLDIWAGHPEKVLGLPEAWLQVNPETAIALCSALLKAGELCDDPRQRDRIVEVLQQPQYLGSAAGTVLQRYFDFGLGDEPTQILRFNQFHVDQANYPNPLEGTWLLTQLCRWGLTPLPKNRQELLDRVYRRDIYEAAIAAVGFPLITPSQRGFELFDAVPFDPDSPLRYLEQFEIKAPIQVAPIPLATSA</sequence>
<evidence type="ECO:0000256" key="6">
    <source>
        <dbReference type="ARBA" id="ARBA00022741"/>
    </source>
</evidence>
<keyword evidence="6" id="KW-0547">Nucleotide-binding</keyword>
<comment type="similarity">
    <text evidence="2">Belongs to the ABC transporter superfamily. Nitrate/nitrite/cyanate uptake transporter (NitT) (TC 3.A.1.16) family.</text>
</comment>
<dbReference type="SUPFAM" id="SSF53850">
    <property type="entry name" value="Periplasmic binding protein-like II"/>
    <property type="match status" value="1"/>
</dbReference>
<dbReference type="RefSeq" id="WP_011242627.1">
    <property type="nucleotide sequence ID" value="NC_006576.1"/>
</dbReference>
<keyword evidence="10" id="KW-0472">Membrane</keyword>
<accession>A0A0H3K0D6</accession>